<dbReference type="InterPro" id="IPR000847">
    <property type="entry name" value="LysR_HTH_N"/>
</dbReference>
<keyword evidence="2" id="KW-0805">Transcription regulation</keyword>
<dbReference type="GO" id="GO:0003677">
    <property type="term" value="F:DNA binding"/>
    <property type="evidence" value="ECO:0007669"/>
    <property type="project" value="UniProtKB-KW"/>
</dbReference>
<dbReference type="Proteomes" id="UP000279275">
    <property type="component" value="Unassembled WGS sequence"/>
</dbReference>
<proteinExistence type="inferred from homology"/>
<dbReference type="PANTHER" id="PTHR30419">
    <property type="entry name" value="HTH-TYPE TRANSCRIPTIONAL REGULATOR YBHD"/>
    <property type="match status" value="1"/>
</dbReference>
<keyword evidence="4" id="KW-0804">Transcription</keyword>
<evidence type="ECO:0000256" key="1">
    <source>
        <dbReference type="ARBA" id="ARBA00009437"/>
    </source>
</evidence>
<dbReference type="SUPFAM" id="SSF46785">
    <property type="entry name" value="Winged helix' DNA-binding domain"/>
    <property type="match status" value="1"/>
</dbReference>
<dbReference type="OrthoDB" id="9789529at2"/>
<dbReference type="AlphaFoldDB" id="A0A3M2KTM9"/>
<evidence type="ECO:0000259" key="5">
    <source>
        <dbReference type="PROSITE" id="PS50931"/>
    </source>
</evidence>
<dbReference type="SUPFAM" id="SSF53850">
    <property type="entry name" value="Periplasmic binding protein-like II"/>
    <property type="match status" value="1"/>
</dbReference>
<reference evidence="6 7" key="1">
    <citation type="submission" date="2018-10" db="EMBL/GenBank/DDBJ databases">
        <title>Isolation from cow dung.</title>
        <authorList>
            <person name="Ling L."/>
        </authorList>
    </citation>
    <scope>NUCLEOTIDE SEQUENCE [LARGE SCALE GENOMIC DNA]</scope>
    <source>
        <strain evidence="6 7">NEAU-LL90</strain>
    </source>
</reference>
<feature type="domain" description="HTH lysR-type" evidence="5">
    <location>
        <begin position="18"/>
        <end position="70"/>
    </location>
</feature>
<evidence type="ECO:0000256" key="3">
    <source>
        <dbReference type="ARBA" id="ARBA00023125"/>
    </source>
</evidence>
<evidence type="ECO:0000256" key="4">
    <source>
        <dbReference type="ARBA" id="ARBA00023163"/>
    </source>
</evidence>
<dbReference type="RefSeq" id="WP_122191249.1">
    <property type="nucleotide sequence ID" value="NZ_RFFH01000018.1"/>
</dbReference>
<sequence>MATFNRLHLIRQVDLFTLRLFLSAIEERQIGLAAIRENIAPSTATKRIQVLEDIAGVELLERGPKGVVPSAAGAVLERYVRSIFGDLDAMRSEIASLTESVQGELSIVSARSIIVPLLARAIGEFGAEYPRVEVALQETENADVVRQVARGDADLGVFAAAHHLDLSGVDVTPYRQDRLVAVVPPDHALAARGAAGFGELAAAGLIAPSSLLGAFRAAAVRLGVEFRSPHRVRSGEVAIGLVQAGLGVTVVPECLLDYAVLSRVAVLDFDEPWAVRHIHLATPSGRAKSPAARTFVAQLLDRPMDGDATVREVLQTPPAHVATAS</sequence>
<dbReference type="Pfam" id="PF00126">
    <property type="entry name" value="HTH_1"/>
    <property type="match status" value="1"/>
</dbReference>
<dbReference type="Pfam" id="PF03466">
    <property type="entry name" value="LysR_substrate"/>
    <property type="match status" value="1"/>
</dbReference>
<name>A0A3M2KTM9_9NOCA</name>
<dbReference type="InterPro" id="IPR036388">
    <property type="entry name" value="WH-like_DNA-bd_sf"/>
</dbReference>
<evidence type="ECO:0000313" key="6">
    <source>
        <dbReference type="EMBL" id="RMI28829.1"/>
    </source>
</evidence>
<comment type="caution">
    <text evidence="6">The sequence shown here is derived from an EMBL/GenBank/DDBJ whole genome shotgun (WGS) entry which is preliminary data.</text>
</comment>
<protein>
    <submittedName>
        <fullName evidence="6">LysR family transcriptional regulator</fullName>
    </submittedName>
</protein>
<dbReference type="GO" id="GO:0005829">
    <property type="term" value="C:cytosol"/>
    <property type="evidence" value="ECO:0007669"/>
    <property type="project" value="TreeGrafter"/>
</dbReference>
<dbReference type="Gene3D" id="3.40.190.290">
    <property type="match status" value="1"/>
</dbReference>
<dbReference type="EMBL" id="RFFH01000018">
    <property type="protein sequence ID" value="RMI28829.1"/>
    <property type="molecule type" value="Genomic_DNA"/>
</dbReference>
<accession>A0A3M2KTM9</accession>
<dbReference type="Gene3D" id="1.10.10.10">
    <property type="entry name" value="Winged helix-like DNA-binding domain superfamily/Winged helix DNA-binding domain"/>
    <property type="match status" value="1"/>
</dbReference>
<dbReference type="InterPro" id="IPR036390">
    <property type="entry name" value="WH_DNA-bd_sf"/>
</dbReference>
<dbReference type="PROSITE" id="PS50931">
    <property type="entry name" value="HTH_LYSR"/>
    <property type="match status" value="1"/>
</dbReference>
<keyword evidence="3" id="KW-0238">DNA-binding</keyword>
<evidence type="ECO:0000313" key="7">
    <source>
        <dbReference type="Proteomes" id="UP000279275"/>
    </source>
</evidence>
<evidence type="ECO:0000256" key="2">
    <source>
        <dbReference type="ARBA" id="ARBA00023015"/>
    </source>
</evidence>
<dbReference type="InterPro" id="IPR005119">
    <property type="entry name" value="LysR_subst-bd"/>
</dbReference>
<organism evidence="6 7">
    <name type="scientific">Nocardia stercoris</name>
    <dbReference type="NCBI Taxonomy" id="2483361"/>
    <lineage>
        <taxon>Bacteria</taxon>
        <taxon>Bacillati</taxon>
        <taxon>Actinomycetota</taxon>
        <taxon>Actinomycetes</taxon>
        <taxon>Mycobacteriales</taxon>
        <taxon>Nocardiaceae</taxon>
        <taxon>Nocardia</taxon>
    </lineage>
</organism>
<dbReference type="PANTHER" id="PTHR30419:SF2">
    <property type="entry name" value="LYSR FAMILY TRANSCRIPTIONAL REGULATOR"/>
    <property type="match status" value="1"/>
</dbReference>
<gene>
    <name evidence="6" type="ORF">EBN03_28545</name>
</gene>
<keyword evidence="7" id="KW-1185">Reference proteome</keyword>
<comment type="similarity">
    <text evidence="1">Belongs to the LysR transcriptional regulatory family.</text>
</comment>
<dbReference type="GO" id="GO:0003700">
    <property type="term" value="F:DNA-binding transcription factor activity"/>
    <property type="evidence" value="ECO:0007669"/>
    <property type="project" value="InterPro"/>
</dbReference>
<dbReference type="InterPro" id="IPR050950">
    <property type="entry name" value="HTH-type_LysR_regulators"/>
</dbReference>